<evidence type="ECO:0000256" key="2">
    <source>
        <dbReference type="ARBA" id="ARBA00004323"/>
    </source>
</evidence>
<evidence type="ECO:0000256" key="1">
    <source>
        <dbReference type="ARBA" id="ARBA00001936"/>
    </source>
</evidence>
<evidence type="ECO:0000313" key="13">
    <source>
        <dbReference type="EMBL" id="KAE8728238.1"/>
    </source>
</evidence>
<evidence type="ECO:0000256" key="8">
    <source>
        <dbReference type="ARBA" id="ARBA00022968"/>
    </source>
</evidence>
<dbReference type="UniPathway" id="UPA00378"/>
<keyword evidence="11" id="KW-0472">Membrane</keyword>
<dbReference type="InterPro" id="IPR002659">
    <property type="entry name" value="Glyco_trans_31"/>
</dbReference>
<protein>
    <submittedName>
        <fullName evidence="13">Uncharacterized protein</fullName>
    </submittedName>
</protein>
<evidence type="ECO:0000256" key="12">
    <source>
        <dbReference type="ARBA" id="ARBA00023211"/>
    </source>
</evidence>
<keyword evidence="5" id="KW-0328">Glycosyltransferase</keyword>
<comment type="subcellular location">
    <subcellularLocation>
        <location evidence="2">Golgi apparatus membrane</location>
        <topology evidence="2">Single-pass type II membrane protein</topology>
    </subcellularLocation>
</comment>
<organism evidence="13 14">
    <name type="scientific">Hibiscus syriacus</name>
    <name type="common">Rose of Sharon</name>
    <dbReference type="NCBI Taxonomy" id="106335"/>
    <lineage>
        <taxon>Eukaryota</taxon>
        <taxon>Viridiplantae</taxon>
        <taxon>Streptophyta</taxon>
        <taxon>Embryophyta</taxon>
        <taxon>Tracheophyta</taxon>
        <taxon>Spermatophyta</taxon>
        <taxon>Magnoliopsida</taxon>
        <taxon>eudicotyledons</taxon>
        <taxon>Gunneridae</taxon>
        <taxon>Pentapetalae</taxon>
        <taxon>rosids</taxon>
        <taxon>malvids</taxon>
        <taxon>Malvales</taxon>
        <taxon>Malvaceae</taxon>
        <taxon>Malvoideae</taxon>
        <taxon>Hibiscus</taxon>
    </lineage>
</organism>
<dbReference type="GO" id="GO:0000139">
    <property type="term" value="C:Golgi membrane"/>
    <property type="evidence" value="ECO:0007669"/>
    <property type="project" value="UniProtKB-SubCell"/>
</dbReference>
<sequence>MYVISGTLAKFISINRNLLRSYAHDDVSVGSWFLGLDVKHVDEGKFAAHLGPQIPESKYEPDAT</sequence>
<evidence type="ECO:0000256" key="3">
    <source>
        <dbReference type="ARBA" id="ARBA00004922"/>
    </source>
</evidence>
<evidence type="ECO:0000256" key="7">
    <source>
        <dbReference type="ARBA" id="ARBA00022692"/>
    </source>
</evidence>
<evidence type="ECO:0000256" key="11">
    <source>
        <dbReference type="ARBA" id="ARBA00023136"/>
    </source>
</evidence>
<keyword evidence="7" id="KW-0812">Transmembrane</keyword>
<proteinExistence type="inferred from homology"/>
<comment type="similarity">
    <text evidence="4">Belongs to the glycosyltransferase 31 family.</text>
</comment>
<keyword evidence="10" id="KW-0333">Golgi apparatus</keyword>
<dbReference type="Pfam" id="PF01762">
    <property type="entry name" value="Galactosyl_T"/>
    <property type="match status" value="1"/>
</dbReference>
<comment type="pathway">
    <text evidence="3">Protein modification; protein glycosylation.</text>
</comment>
<dbReference type="GO" id="GO:0016758">
    <property type="term" value="F:hexosyltransferase activity"/>
    <property type="evidence" value="ECO:0007669"/>
    <property type="project" value="InterPro"/>
</dbReference>
<gene>
    <name evidence="13" type="ORF">F3Y22_tig00004663pilonHSYRG00003</name>
</gene>
<dbReference type="EMBL" id="VEPZ02000272">
    <property type="protein sequence ID" value="KAE8728238.1"/>
    <property type="molecule type" value="Genomic_DNA"/>
</dbReference>
<name>A0A6A3CLZ9_HIBSY</name>
<keyword evidence="12" id="KW-0464">Manganese</keyword>
<dbReference type="Proteomes" id="UP000436088">
    <property type="component" value="Unassembled WGS sequence"/>
</dbReference>
<comment type="cofactor">
    <cofactor evidence="1">
        <name>Mn(2+)</name>
        <dbReference type="ChEBI" id="CHEBI:29035"/>
    </cofactor>
</comment>
<keyword evidence="14" id="KW-1185">Reference proteome</keyword>
<keyword evidence="9" id="KW-1133">Transmembrane helix</keyword>
<evidence type="ECO:0000256" key="10">
    <source>
        <dbReference type="ARBA" id="ARBA00023034"/>
    </source>
</evidence>
<accession>A0A6A3CLZ9</accession>
<keyword evidence="6" id="KW-0808">Transferase</keyword>
<keyword evidence="8" id="KW-0735">Signal-anchor</keyword>
<evidence type="ECO:0000256" key="5">
    <source>
        <dbReference type="ARBA" id="ARBA00022676"/>
    </source>
</evidence>
<evidence type="ECO:0000256" key="4">
    <source>
        <dbReference type="ARBA" id="ARBA00008661"/>
    </source>
</evidence>
<reference evidence="13" key="1">
    <citation type="submission" date="2019-09" db="EMBL/GenBank/DDBJ databases">
        <title>Draft genome information of white flower Hibiscus syriacus.</title>
        <authorList>
            <person name="Kim Y.-M."/>
        </authorList>
    </citation>
    <scope>NUCLEOTIDE SEQUENCE [LARGE SCALE GENOMIC DNA]</scope>
    <source>
        <strain evidence="13">YM2019G1</strain>
    </source>
</reference>
<evidence type="ECO:0000313" key="14">
    <source>
        <dbReference type="Proteomes" id="UP000436088"/>
    </source>
</evidence>
<evidence type="ECO:0000256" key="9">
    <source>
        <dbReference type="ARBA" id="ARBA00022989"/>
    </source>
</evidence>
<comment type="caution">
    <text evidence="13">The sequence shown here is derived from an EMBL/GenBank/DDBJ whole genome shotgun (WGS) entry which is preliminary data.</text>
</comment>
<evidence type="ECO:0000256" key="6">
    <source>
        <dbReference type="ARBA" id="ARBA00022679"/>
    </source>
</evidence>
<dbReference type="AlphaFoldDB" id="A0A6A3CLZ9"/>